<organism evidence="1">
    <name type="scientific">marine metagenome</name>
    <dbReference type="NCBI Taxonomy" id="408172"/>
    <lineage>
        <taxon>unclassified sequences</taxon>
        <taxon>metagenomes</taxon>
        <taxon>ecological metagenomes</taxon>
    </lineage>
</organism>
<evidence type="ECO:0008006" key="2">
    <source>
        <dbReference type="Google" id="ProtNLM"/>
    </source>
</evidence>
<reference evidence="1" key="1">
    <citation type="submission" date="2018-05" db="EMBL/GenBank/DDBJ databases">
        <authorList>
            <person name="Lanie J.A."/>
            <person name="Ng W.-L."/>
            <person name="Kazmierczak K.M."/>
            <person name="Andrzejewski T.M."/>
            <person name="Davidsen T.M."/>
            <person name="Wayne K.J."/>
            <person name="Tettelin H."/>
            <person name="Glass J.I."/>
            <person name="Rusch D."/>
            <person name="Podicherti R."/>
            <person name="Tsui H.-C.T."/>
            <person name="Winkler M.E."/>
        </authorList>
    </citation>
    <scope>NUCLEOTIDE SEQUENCE</scope>
</reference>
<name>A0A381WIK2_9ZZZZ</name>
<dbReference type="EMBL" id="UINC01011924">
    <property type="protein sequence ID" value="SVA52335.1"/>
    <property type="molecule type" value="Genomic_DNA"/>
</dbReference>
<dbReference type="InterPro" id="IPR029063">
    <property type="entry name" value="SAM-dependent_MTases_sf"/>
</dbReference>
<sequence>MDIDDRSPTWFGANDYGMDTGPSAVAIVDLACKLILPTSVVDVGCGKGRFLEEFEGRGVLSILGLDGPPVAEAFGPDRSKFLVVDLTKPVVLDRRFDLALCLEVAEHLPPESADLLVKTLTDMAPVVIFSAAHPHQGGQGHINEQWPTYWYRRFARHGYVALDLLRGPLSDIPEVLDCYRRNLVFYVKSSRVAEILARADDLDVPDAYVLAHQRGITVDLLHQPWRVLVRTLVRKLTKRLRLQRGEAGKTD</sequence>
<dbReference type="CDD" id="cd02440">
    <property type="entry name" value="AdoMet_MTases"/>
    <property type="match status" value="1"/>
</dbReference>
<accession>A0A381WIK2</accession>
<dbReference type="Gene3D" id="3.40.50.150">
    <property type="entry name" value="Vaccinia Virus protein VP39"/>
    <property type="match status" value="1"/>
</dbReference>
<protein>
    <recommendedName>
        <fullName evidence="2">Methyltransferase type 11 domain-containing protein</fullName>
    </recommendedName>
</protein>
<proteinExistence type="predicted"/>
<dbReference type="AlphaFoldDB" id="A0A381WIK2"/>
<dbReference type="Pfam" id="PF13489">
    <property type="entry name" value="Methyltransf_23"/>
    <property type="match status" value="1"/>
</dbReference>
<dbReference type="SUPFAM" id="SSF53335">
    <property type="entry name" value="S-adenosyl-L-methionine-dependent methyltransferases"/>
    <property type="match status" value="1"/>
</dbReference>
<evidence type="ECO:0000313" key="1">
    <source>
        <dbReference type="EMBL" id="SVA52335.1"/>
    </source>
</evidence>
<gene>
    <name evidence="1" type="ORF">METZ01_LOCUS105189</name>
</gene>